<dbReference type="Proteomes" id="UP000006906">
    <property type="component" value="Chromosome 6"/>
</dbReference>
<feature type="compositionally biased region" description="Low complexity" evidence="1">
    <location>
        <begin position="496"/>
        <end position="505"/>
    </location>
</feature>
<dbReference type="InParanoid" id="A0A2K3DRE0"/>
<dbReference type="GeneID" id="5716906"/>
<dbReference type="PaxDb" id="3055-EDP04981"/>
<feature type="region of interest" description="Disordered" evidence="1">
    <location>
        <begin position="496"/>
        <end position="516"/>
    </location>
</feature>
<dbReference type="Gramene" id="PNW83048">
    <property type="protein sequence ID" value="PNW83048"/>
    <property type="gene ID" value="CHLRE_06g304700v5"/>
</dbReference>
<protein>
    <submittedName>
        <fullName evidence="2">Uncharacterized protein</fullName>
    </submittedName>
</protein>
<name>A0A2K3DRE0_CHLRE</name>
<dbReference type="ExpressionAtlas" id="A0A2K3DRE0">
    <property type="expression patterns" value="baseline"/>
</dbReference>
<feature type="compositionally biased region" description="Low complexity" evidence="1">
    <location>
        <begin position="119"/>
        <end position="130"/>
    </location>
</feature>
<proteinExistence type="predicted"/>
<keyword evidence="3" id="KW-1185">Reference proteome</keyword>
<reference evidence="2 3" key="1">
    <citation type="journal article" date="2007" name="Science">
        <title>The Chlamydomonas genome reveals the evolution of key animal and plant functions.</title>
        <authorList>
            <person name="Merchant S.S."/>
            <person name="Prochnik S.E."/>
            <person name="Vallon O."/>
            <person name="Harris E.H."/>
            <person name="Karpowicz S.J."/>
            <person name="Witman G.B."/>
            <person name="Terry A."/>
            <person name="Salamov A."/>
            <person name="Fritz-Laylin L.K."/>
            <person name="Marechal-Drouard L."/>
            <person name="Marshall W.F."/>
            <person name="Qu L.H."/>
            <person name="Nelson D.R."/>
            <person name="Sanderfoot A.A."/>
            <person name="Spalding M.H."/>
            <person name="Kapitonov V.V."/>
            <person name="Ren Q."/>
            <person name="Ferris P."/>
            <person name="Lindquist E."/>
            <person name="Shapiro H."/>
            <person name="Lucas S.M."/>
            <person name="Grimwood J."/>
            <person name="Schmutz J."/>
            <person name="Cardol P."/>
            <person name="Cerutti H."/>
            <person name="Chanfreau G."/>
            <person name="Chen C.L."/>
            <person name="Cognat V."/>
            <person name="Croft M.T."/>
            <person name="Dent R."/>
            <person name="Dutcher S."/>
            <person name="Fernandez E."/>
            <person name="Fukuzawa H."/>
            <person name="Gonzalez-Ballester D."/>
            <person name="Gonzalez-Halphen D."/>
            <person name="Hallmann A."/>
            <person name="Hanikenne M."/>
            <person name="Hippler M."/>
            <person name="Inwood W."/>
            <person name="Jabbari K."/>
            <person name="Kalanon M."/>
            <person name="Kuras R."/>
            <person name="Lefebvre P.A."/>
            <person name="Lemaire S.D."/>
            <person name="Lobanov A.V."/>
            <person name="Lohr M."/>
            <person name="Manuell A."/>
            <person name="Meier I."/>
            <person name="Mets L."/>
            <person name="Mittag M."/>
            <person name="Mittelmeier T."/>
            <person name="Moroney J.V."/>
            <person name="Moseley J."/>
            <person name="Napoli C."/>
            <person name="Nedelcu A.M."/>
            <person name="Niyogi K."/>
            <person name="Novoselov S.V."/>
            <person name="Paulsen I.T."/>
            <person name="Pazour G."/>
            <person name="Purton S."/>
            <person name="Ral J.P."/>
            <person name="Riano-Pachon D.M."/>
            <person name="Riekhof W."/>
            <person name="Rymarquis L."/>
            <person name="Schroda M."/>
            <person name="Stern D."/>
            <person name="Umen J."/>
            <person name="Willows R."/>
            <person name="Wilson N."/>
            <person name="Zimmer S.L."/>
            <person name="Allmer J."/>
            <person name="Balk J."/>
            <person name="Bisova K."/>
            <person name="Chen C.J."/>
            <person name="Elias M."/>
            <person name="Gendler K."/>
            <person name="Hauser C."/>
            <person name="Lamb M.R."/>
            <person name="Ledford H."/>
            <person name="Long J.C."/>
            <person name="Minagawa J."/>
            <person name="Page M.D."/>
            <person name="Pan J."/>
            <person name="Pootakham W."/>
            <person name="Roje S."/>
            <person name="Rose A."/>
            <person name="Stahlberg E."/>
            <person name="Terauchi A.M."/>
            <person name="Yang P."/>
            <person name="Ball S."/>
            <person name="Bowler C."/>
            <person name="Dieckmann C.L."/>
            <person name="Gladyshev V.N."/>
            <person name="Green P."/>
            <person name="Jorgensen R."/>
            <person name="Mayfield S."/>
            <person name="Mueller-Roeber B."/>
            <person name="Rajamani S."/>
            <person name="Sayre R.T."/>
            <person name="Brokstein P."/>
            <person name="Dubchak I."/>
            <person name="Goodstein D."/>
            <person name="Hornick L."/>
            <person name="Huang Y.W."/>
            <person name="Jhaveri J."/>
            <person name="Luo Y."/>
            <person name="Martinez D."/>
            <person name="Ngau W.C."/>
            <person name="Otillar B."/>
            <person name="Poliakov A."/>
            <person name="Porter A."/>
            <person name="Szajkowski L."/>
            <person name="Werner G."/>
            <person name="Zhou K."/>
            <person name="Grigoriev I.V."/>
            <person name="Rokhsar D.S."/>
            <person name="Grossman A.R."/>
        </authorList>
    </citation>
    <scope>NUCLEOTIDE SEQUENCE [LARGE SCALE GENOMIC DNA]</scope>
    <source>
        <strain evidence="3">CC-503</strain>
    </source>
</reference>
<evidence type="ECO:0000313" key="3">
    <source>
        <dbReference type="Proteomes" id="UP000006906"/>
    </source>
</evidence>
<evidence type="ECO:0000256" key="1">
    <source>
        <dbReference type="SAM" id="MobiDB-lite"/>
    </source>
</evidence>
<sequence>MPGKVHESRVLNTLNHLSKLKEVRILGPTPNDLIAEAFEHKAQASHEALRWKAQHLQDTANEARASHRFLHVGLPAQQPVHQGGDPMLSDDDEDERGHMPAYQLGVDAFSDDEASDSQPASEAGAAPGAATGAGAGAGGDAEEESAGGAATRASGPLMRLMTVRPAALQALQLPVGLEGGAGPNSEGAAASPAGISTPTRSPAVSGKLPGLRLGGASRVQASSAEGNTGPASTSGGPGRSGAAPLGGAELLGWSGAAAGGGFGAGVLAGGSGSMAFLTPNEMGEGGPRSPVIRSSVPGSLPPAPTCQALIIAAASRRSGTGYIAVPPAPAAVTASLLGGGPIGTGGSGVAPVSISTMFAASPGSVAASSSCASAPLPRLSLNLDRHSPAEAAAHKALVLPLPGGGRGANRLNALDVPPSAVANITPPAFGGEERAGSRSESPSHQLLNYTALSSKTGSSPSGLRLSITGGEDAVRGGHLAPLPGPASRFAPAAPVVALPNLPSPAGRASGLPSLNA</sequence>
<dbReference type="RefSeq" id="XP_001691248.2">
    <property type="nucleotide sequence ID" value="XM_001691196.3"/>
</dbReference>
<feature type="compositionally biased region" description="Polar residues" evidence="1">
    <location>
        <begin position="219"/>
        <end position="234"/>
    </location>
</feature>
<dbReference type="EMBL" id="CM008967">
    <property type="protein sequence ID" value="PNW83048.1"/>
    <property type="molecule type" value="Genomic_DNA"/>
</dbReference>
<evidence type="ECO:0000313" key="2">
    <source>
        <dbReference type="EMBL" id="PNW83048.1"/>
    </source>
</evidence>
<feature type="region of interest" description="Disordered" evidence="1">
    <location>
        <begin position="111"/>
        <end position="153"/>
    </location>
</feature>
<gene>
    <name evidence="2" type="ORF">CHLRE_06g304700v5</name>
</gene>
<dbReference type="OrthoDB" id="544431at2759"/>
<dbReference type="KEGG" id="cre:CHLRE_06g304700v5"/>
<dbReference type="AlphaFoldDB" id="A0A2K3DRE0"/>
<organism evidence="2 3">
    <name type="scientific">Chlamydomonas reinhardtii</name>
    <name type="common">Chlamydomonas smithii</name>
    <dbReference type="NCBI Taxonomy" id="3055"/>
    <lineage>
        <taxon>Eukaryota</taxon>
        <taxon>Viridiplantae</taxon>
        <taxon>Chlorophyta</taxon>
        <taxon>core chlorophytes</taxon>
        <taxon>Chlorophyceae</taxon>
        <taxon>CS clade</taxon>
        <taxon>Chlamydomonadales</taxon>
        <taxon>Chlamydomonadaceae</taxon>
        <taxon>Chlamydomonas</taxon>
    </lineage>
</organism>
<accession>A0A2K3DRE0</accession>
<feature type="region of interest" description="Disordered" evidence="1">
    <location>
        <begin position="278"/>
        <end position="297"/>
    </location>
</feature>
<feature type="region of interest" description="Disordered" evidence="1">
    <location>
        <begin position="182"/>
        <end position="243"/>
    </location>
</feature>
<feature type="region of interest" description="Disordered" evidence="1">
    <location>
        <begin position="76"/>
        <end position="98"/>
    </location>
</feature>